<protein>
    <submittedName>
        <fullName evidence="4">Amino acid ABC transporter substrate-binding protein, PAAT family</fullName>
    </submittedName>
</protein>
<gene>
    <name evidence="4" type="ORF">SAMN05444165_0061</name>
</gene>
<reference evidence="4 5" key="1">
    <citation type="submission" date="2016-11" db="EMBL/GenBank/DDBJ databases">
        <authorList>
            <person name="Jaros S."/>
            <person name="Januszkiewicz K."/>
            <person name="Wedrychowicz H."/>
        </authorList>
    </citation>
    <scope>NUCLEOTIDE SEQUENCE [LARGE SCALE GENOMIC DNA]</scope>
    <source>
        <strain evidence="4 5">GAS95</strain>
    </source>
</reference>
<sequence>MRMTSLMFASMMAALLSISPARGADGAALSSTRFDGGDGSFKRALENGITFVIASDPPSTFQDSKTNSFDGADVRIFREIAKRLGITKVSWNIVPFDAMIPTLLSGRADVIVDNLHETEARLHVVAFTSPAYWYGSGIAVPRGNPAKIHTWADFAGHTIGTLRGSINHQLLSQRKDLKELKLYTSNEAEFADLLAGRLDVAMEDDIKISQFLKQHPTAPMQIVTDYTPLPQEYGYARYALRKNDVDLNNAVSRALDEIRADGTLRAIISQFGYTDRNLWYFPVKN</sequence>
<organism evidence="4 5">
    <name type="scientific">Paraburkholderia phenazinium</name>
    <dbReference type="NCBI Taxonomy" id="60549"/>
    <lineage>
        <taxon>Bacteria</taxon>
        <taxon>Pseudomonadati</taxon>
        <taxon>Pseudomonadota</taxon>
        <taxon>Betaproteobacteria</taxon>
        <taxon>Burkholderiales</taxon>
        <taxon>Burkholderiaceae</taxon>
        <taxon>Paraburkholderia</taxon>
    </lineage>
</organism>
<feature type="signal peptide" evidence="2">
    <location>
        <begin position="1"/>
        <end position="23"/>
    </location>
</feature>
<dbReference type="InterPro" id="IPR001638">
    <property type="entry name" value="Solute-binding_3/MltF_N"/>
</dbReference>
<dbReference type="AlphaFoldDB" id="A0A1N6F8T1"/>
<dbReference type="Proteomes" id="UP000185151">
    <property type="component" value="Unassembled WGS sequence"/>
</dbReference>
<dbReference type="Pfam" id="PF00497">
    <property type="entry name" value="SBP_bac_3"/>
    <property type="match status" value="1"/>
</dbReference>
<proteinExistence type="predicted"/>
<accession>A0A1N6F8T1</accession>
<dbReference type="OrthoDB" id="9768183at2"/>
<dbReference type="Gene3D" id="3.40.190.10">
    <property type="entry name" value="Periplasmic binding protein-like II"/>
    <property type="match status" value="2"/>
</dbReference>
<dbReference type="PANTHER" id="PTHR35936:SF17">
    <property type="entry name" value="ARGININE-BINDING EXTRACELLULAR PROTEIN ARTP"/>
    <property type="match status" value="1"/>
</dbReference>
<evidence type="ECO:0000256" key="1">
    <source>
        <dbReference type="ARBA" id="ARBA00022729"/>
    </source>
</evidence>
<dbReference type="SUPFAM" id="SSF53850">
    <property type="entry name" value="Periplasmic binding protein-like II"/>
    <property type="match status" value="1"/>
</dbReference>
<feature type="domain" description="Solute-binding protein family 3/N-terminal" evidence="3">
    <location>
        <begin position="50"/>
        <end position="275"/>
    </location>
</feature>
<evidence type="ECO:0000259" key="3">
    <source>
        <dbReference type="SMART" id="SM00062"/>
    </source>
</evidence>
<dbReference type="PANTHER" id="PTHR35936">
    <property type="entry name" value="MEMBRANE-BOUND LYTIC MUREIN TRANSGLYCOSYLASE F"/>
    <property type="match status" value="1"/>
</dbReference>
<dbReference type="SMART" id="SM00062">
    <property type="entry name" value="PBPb"/>
    <property type="match status" value="1"/>
</dbReference>
<feature type="chain" id="PRO_5013111172" evidence="2">
    <location>
        <begin position="24"/>
        <end position="285"/>
    </location>
</feature>
<dbReference type="RefSeq" id="WP_083640176.1">
    <property type="nucleotide sequence ID" value="NZ_FSRU01000001.1"/>
</dbReference>
<evidence type="ECO:0000256" key="2">
    <source>
        <dbReference type="SAM" id="SignalP"/>
    </source>
</evidence>
<keyword evidence="1 2" id="KW-0732">Signal</keyword>
<dbReference type="CDD" id="cd13530">
    <property type="entry name" value="PBP2_peptides_like"/>
    <property type="match status" value="1"/>
</dbReference>
<keyword evidence="5" id="KW-1185">Reference proteome</keyword>
<name>A0A1N6F8T1_9BURK</name>
<evidence type="ECO:0000313" key="5">
    <source>
        <dbReference type="Proteomes" id="UP000185151"/>
    </source>
</evidence>
<evidence type="ECO:0000313" key="4">
    <source>
        <dbReference type="EMBL" id="SIN91616.1"/>
    </source>
</evidence>
<dbReference type="EMBL" id="FSRU01000001">
    <property type="protein sequence ID" value="SIN91616.1"/>
    <property type="molecule type" value="Genomic_DNA"/>
</dbReference>